<dbReference type="GO" id="GO:0070395">
    <property type="term" value="P:lipoteichoic acid biosynthetic process"/>
    <property type="evidence" value="ECO:0007669"/>
    <property type="project" value="UniProtKB-UniRule"/>
</dbReference>
<dbReference type="InterPro" id="IPR023896">
    <property type="entry name" value="LTA_DltD"/>
</dbReference>
<evidence type="ECO:0000313" key="2">
    <source>
        <dbReference type="EMBL" id="GAK31113.1"/>
    </source>
</evidence>
<comment type="pathway">
    <text evidence="1">Cell wall biogenesis; lipoteichoic acid biosynthesis.</text>
</comment>
<evidence type="ECO:0000256" key="1">
    <source>
        <dbReference type="PIRNR" id="PIRNR021438"/>
    </source>
</evidence>
<sequence length="429" mass="49583">MKKHKILLAVGPLFVALLLVGVILFAPFNFGKLYSTRQLKEFAMNPLDKTQYNGYAIRSQVLADKQFLPIIGSSELEKISPYHPSAFSMKYKSAMKGQTPYLIGAPGTQSLPQYLYISSVAEQMKNRKVIFIISPQWFGSQGLQLGQLQSFTSNGTLYRWIGQADPKTKLTQSVAKRLQGLNIAGDNSTIRTALASLAQGKPVSDWNLAKIKVLSALWVREDYLFSWVAQMKSAQTGMYDKIDNYSKKLPGQLDYQALDKSAYKYSAQRSNNNRFHIVNDVWNMSFKHRWRNMHGYQKHHRYDASPEFADFQYVLNQFAKNHDQVEFVIPSVNNRWYKYSGLPMSSMQGFSKKIKYQLQSQGFNDIVDFTDKYNEPYFMQDTIHFGPRGWVAFDKQMVKFVNSPKEEPNYKINNDKFLSKQWQDRRVND</sequence>
<dbReference type="NCBIfam" id="TIGR04092">
    <property type="entry name" value="LTA_DltD"/>
    <property type="match status" value="1"/>
</dbReference>
<protein>
    <recommendedName>
        <fullName evidence="1">Protein DltD</fullName>
    </recommendedName>
</protein>
<keyword evidence="1" id="KW-0472">Membrane</keyword>
<dbReference type="OrthoDB" id="1700484at2"/>
<dbReference type="UniPathway" id="UPA00556"/>
<dbReference type="PIRSF" id="PIRSF021438">
    <property type="entry name" value="DltD"/>
    <property type="match status" value="1"/>
</dbReference>
<reference evidence="3" key="1">
    <citation type="journal article" date="2014" name="Genome Announc.">
        <title>Draft genome sequence of Weissella oryzae SG25T, isolated from fermented rice grains.</title>
        <authorList>
            <person name="Tanizawa Y."/>
            <person name="Fujisawa T."/>
            <person name="Mochizuki T."/>
            <person name="Kaminuma E."/>
            <person name="Suzuki Y."/>
            <person name="Nakamura Y."/>
            <person name="Tohno M."/>
        </authorList>
    </citation>
    <scope>NUCLEOTIDE SEQUENCE [LARGE SCALE GENOMIC DNA]</scope>
    <source>
        <strain evidence="3">DSM 25784 / JCM 18191 / LMG 30913 / SG25</strain>
    </source>
</reference>
<dbReference type="RefSeq" id="WP_027699144.1">
    <property type="nucleotide sequence ID" value="NZ_DF820490.1"/>
</dbReference>
<dbReference type="PANTHER" id="PTHR40039:SF1">
    <property type="entry name" value="PROTEIN DLTD"/>
    <property type="match status" value="1"/>
</dbReference>
<proteinExistence type="inferred from homology"/>
<keyword evidence="1" id="KW-1003">Cell membrane</keyword>
<dbReference type="InterPro" id="IPR006998">
    <property type="entry name" value="DltD"/>
</dbReference>
<dbReference type="PANTHER" id="PTHR40039">
    <property type="entry name" value="PROTEIN DLTD"/>
    <property type="match status" value="1"/>
</dbReference>
<accession>A0A069CV47</accession>
<dbReference type="AlphaFoldDB" id="A0A069CV47"/>
<dbReference type="EMBL" id="DF820490">
    <property type="protein sequence ID" value="GAK31113.1"/>
    <property type="molecule type" value="Genomic_DNA"/>
</dbReference>
<dbReference type="eggNOG" id="COG3966">
    <property type="taxonomic scope" value="Bacteria"/>
</dbReference>
<dbReference type="Pfam" id="PF04914">
    <property type="entry name" value="DltD"/>
    <property type="match status" value="1"/>
</dbReference>
<dbReference type="GO" id="GO:0005886">
    <property type="term" value="C:plasma membrane"/>
    <property type="evidence" value="ECO:0007669"/>
    <property type="project" value="UniProtKB-UniRule"/>
</dbReference>
<name>A0A069CV47_WEIOS</name>
<organism evidence="2 3">
    <name type="scientific">Weissella oryzae (strain DSM 25784 / JCM 18191 / LMG 30913 / SG25)</name>
    <dbReference type="NCBI Taxonomy" id="1329250"/>
    <lineage>
        <taxon>Bacteria</taxon>
        <taxon>Bacillati</taxon>
        <taxon>Bacillota</taxon>
        <taxon>Bacilli</taxon>
        <taxon>Lactobacillales</taxon>
        <taxon>Lactobacillaceae</taxon>
        <taxon>Weissella</taxon>
    </lineage>
</organism>
<keyword evidence="3" id="KW-1185">Reference proteome</keyword>
<comment type="similarity">
    <text evidence="1">Belongs to the DltD family.</text>
</comment>
<gene>
    <name evidence="2" type="primary">dltD</name>
    <name evidence="2" type="ORF">WOSG25_070900</name>
</gene>
<dbReference type="STRING" id="1329250.WOSG25_070900"/>
<dbReference type="Proteomes" id="UP000030643">
    <property type="component" value="Unassembled WGS sequence"/>
</dbReference>
<evidence type="ECO:0000313" key="3">
    <source>
        <dbReference type="Proteomes" id="UP000030643"/>
    </source>
</evidence>